<evidence type="ECO:0000313" key="7">
    <source>
        <dbReference type="EMBL" id="AWI33586.1"/>
    </source>
</evidence>
<dbReference type="PANTHER" id="PTHR30086:SF20">
    <property type="entry name" value="ARGININE EXPORTER PROTEIN ARGO-RELATED"/>
    <property type="match status" value="1"/>
</dbReference>
<sequence length="202" mass="23029">MELLGLFLLGFMVALTPGPDILFVLRNTLNFGGKQGFLAFLGIFSGWIIFLSLIYFGLSQVFNGIFIQISLNLIGGIYLFYISYTLFKKPKNHINFHQKLEKSLFIYFKGLLINLSNPKAILFFTIVISPFINTNFEISLIILLCGLSLSFLLVIFLGTFSRSFISNTFFDRIDKICGILFLAFGILLFFQAYKLFLMLQSL</sequence>
<dbReference type="PANTHER" id="PTHR30086">
    <property type="entry name" value="ARGININE EXPORTER PROTEIN ARGO"/>
    <property type="match status" value="1"/>
</dbReference>
<evidence type="ECO:0008006" key="9">
    <source>
        <dbReference type="Google" id="ProtNLM"/>
    </source>
</evidence>
<dbReference type="Pfam" id="PF01810">
    <property type="entry name" value="LysE"/>
    <property type="match status" value="1"/>
</dbReference>
<dbReference type="KEGG" id="had:CDV25_01525"/>
<gene>
    <name evidence="7" type="ORF">CDV25_01525</name>
</gene>
<dbReference type="EMBL" id="CP021886">
    <property type="protein sequence ID" value="AWI33586.1"/>
    <property type="molecule type" value="Genomic_DNA"/>
</dbReference>
<evidence type="ECO:0000256" key="2">
    <source>
        <dbReference type="ARBA" id="ARBA00022475"/>
    </source>
</evidence>
<organism evidence="7 8">
    <name type="scientific">Helicobacter apodemus</name>
    <dbReference type="NCBI Taxonomy" id="135569"/>
    <lineage>
        <taxon>Bacteria</taxon>
        <taxon>Pseudomonadati</taxon>
        <taxon>Campylobacterota</taxon>
        <taxon>Epsilonproteobacteria</taxon>
        <taxon>Campylobacterales</taxon>
        <taxon>Helicobacteraceae</taxon>
        <taxon>Helicobacter</taxon>
    </lineage>
</organism>
<name>A0A2U8FBT1_9HELI</name>
<comment type="subcellular location">
    <subcellularLocation>
        <location evidence="1">Cell membrane</location>
        <topology evidence="1">Multi-pass membrane protein</topology>
    </subcellularLocation>
</comment>
<proteinExistence type="predicted"/>
<dbReference type="AlphaFoldDB" id="A0A2U8FBT1"/>
<dbReference type="GO" id="GO:0015171">
    <property type="term" value="F:amino acid transmembrane transporter activity"/>
    <property type="evidence" value="ECO:0007669"/>
    <property type="project" value="TreeGrafter"/>
</dbReference>
<feature type="transmembrane region" description="Helical" evidence="6">
    <location>
        <begin position="173"/>
        <end position="193"/>
    </location>
</feature>
<accession>A0A2U8FBT1</accession>
<dbReference type="GO" id="GO:0005886">
    <property type="term" value="C:plasma membrane"/>
    <property type="evidence" value="ECO:0007669"/>
    <property type="project" value="UniProtKB-SubCell"/>
</dbReference>
<evidence type="ECO:0000256" key="3">
    <source>
        <dbReference type="ARBA" id="ARBA00022692"/>
    </source>
</evidence>
<evidence type="ECO:0000256" key="4">
    <source>
        <dbReference type="ARBA" id="ARBA00022989"/>
    </source>
</evidence>
<reference evidence="7 8" key="1">
    <citation type="submission" date="2017-06" db="EMBL/GenBank/DDBJ databases">
        <title>Complete genome of Helicobacter apodemus.</title>
        <authorList>
            <person name="Cho S."/>
        </authorList>
    </citation>
    <scope>NUCLEOTIDE SEQUENCE [LARGE SCALE GENOMIC DNA]</scope>
    <source>
        <strain evidence="8">SNUVETPUB-15-01</strain>
    </source>
</reference>
<protein>
    <recommendedName>
        <fullName evidence="9">LysE family translocator</fullName>
    </recommendedName>
</protein>
<dbReference type="InterPro" id="IPR001123">
    <property type="entry name" value="LeuE-type"/>
</dbReference>
<dbReference type="OrthoDB" id="5340182at2"/>
<keyword evidence="2" id="KW-1003">Cell membrane</keyword>
<evidence type="ECO:0000256" key="6">
    <source>
        <dbReference type="SAM" id="Phobius"/>
    </source>
</evidence>
<evidence type="ECO:0000313" key="8">
    <source>
        <dbReference type="Proteomes" id="UP000244890"/>
    </source>
</evidence>
<feature type="transmembrane region" description="Helical" evidence="6">
    <location>
        <begin position="37"/>
        <end position="58"/>
    </location>
</feature>
<keyword evidence="4 6" id="KW-1133">Transmembrane helix</keyword>
<keyword evidence="3 6" id="KW-0812">Transmembrane</keyword>
<evidence type="ECO:0000256" key="5">
    <source>
        <dbReference type="ARBA" id="ARBA00023136"/>
    </source>
</evidence>
<feature type="transmembrane region" description="Helical" evidence="6">
    <location>
        <begin position="6"/>
        <end position="25"/>
    </location>
</feature>
<feature type="transmembrane region" description="Helical" evidence="6">
    <location>
        <begin position="104"/>
        <end position="132"/>
    </location>
</feature>
<dbReference type="Proteomes" id="UP000244890">
    <property type="component" value="Chromosome"/>
</dbReference>
<keyword evidence="5 6" id="KW-0472">Membrane</keyword>
<feature type="transmembrane region" description="Helical" evidence="6">
    <location>
        <begin position="138"/>
        <end position="161"/>
    </location>
</feature>
<feature type="transmembrane region" description="Helical" evidence="6">
    <location>
        <begin position="64"/>
        <end position="84"/>
    </location>
</feature>
<evidence type="ECO:0000256" key="1">
    <source>
        <dbReference type="ARBA" id="ARBA00004651"/>
    </source>
</evidence>